<dbReference type="PANTHER" id="PTHR46850">
    <property type="entry name" value="CHROMODOMAIN-HELICASE-DNA-BINDING PROTEIN 9"/>
    <property type="match status" value="1"/>
</dbReference>
<keyword evidence="10" id="KW-0804">Transcription</keyword>
<dbReference type="SUPFAM" id="SSF52540">
    <property type="entry name" value="P-loop containing nucleoside triphosphate hydrolases"/>
    <property type="match status" value="2"/>
</dbReference>
<dbReference type="InterPro" id="IPR000330">
    <property type="entry name" value="SNF2_N"/>
</dbReference>
<dbReference type="InterPro" id="IPR027417">
    <property type="entry name" value="P-loop_NTPase"/>
</dbReference>
<feature type="region of interest" description="Disordered" evidence="13">
    <location>
        <begin position="1804"/>
        <end position="1855"/>
    </location>
</feature>
<keyword evidence="6" id="KW-0067">ATP-binding</keyword>
<dbReference type="CDD" id="cd18663">
    <property type="entry name" value="CD2_tandem_CHD5-9_like"/>
    <property type="match status" value="1"/>
</dbReference>
<dbReference type="PROSITE" id="PS51192">
    <property type="entry name" value="HELICASE_ATP_BIND_1"/>
    <property type="match status" value="1"/>
</dbReference>
<feature type="domain" description="Helicase C-terminal" evidence="16">
    <location>
        <begin position="474"/>
        <end position="643"/>
    </location>
</feature>
<evidence type="ECO:0000259" key="16">
    <source>
        <dbReference type="PROSITE" id="PS51194"/>
    </source>
</evidence>
<comment type="similarity">
    <text evidence="2">Belongs to the SNF2/RAD54 helicase family.</text>
</comment>
<dbReference type="Pfam" id="PF07533">
    <property type="entry name" value="BRK"/>
    <property type="match status" value="1"/>
</dbReference>
<dbReference type="InterPro" id="IPR056342">
    <property type="entry name" value="HTH_CHD6-9"/>
</dbReference>
<evidence type="ECO:0000256" key="9">
    <source>
        <dbReference type="ARBA" id="ARBA00023125"/>
    </source>
</evidence>
<dbReference type="Gene3D" id="3.40.50.10810">
    <property type="entry name" value="Tandem AAA-ATPase domain"/>
    <property type="match status" value="1"/>
</dbReference>
<keyword evidence="8" id="KW-0805">Transcription regulation</keyword>
<dbReference type="Pfam" id="PF00271">
    <property type="entry name" value="Helicase_C"/>
    <property type="match status" value="1"/>
</dbReference>
<dbReference type="InterPro" id="IPR000953">
    <property type="entry name" value="Chromo/chromo_shadow_dom"/>
</dbReference>
<dbReference type="GO" id="GO:0006325">
    <property type="term" value="P:chromatin organization"/>
    <property type="evidence" value="ECO:0007669"/>
    <property type="project" value="UniProtKB-KW"/>
</dbReference>
<evidence type="ECO:0000256" key="13">
    <source>
        <dbReference type="SAM" id="MobiDB-lite"/>
    </source>
</evidence>
<keyword evidence="9" id="KW-0238">DNA-binding</keyword>
<proteinExistence type="inferred from homology"/>
<evidence type="ECO:0000256" key="12">
    <source>
        <dbReference type="ARBA" id="ARBA00049360"/>
    </source>
</evidence>
<keyword evidence="3" id="KW-0677">Repeat</keyword>
<dbReference type="InterPro" id="IPR016197">
    <property type="entry name" value="Chromo-like_dom_sf"/>
</dbReference>
<dbReference type="SMART" id="SM00592">
    <property type="entry name" value="BRK"/>
    <property type="match status" value="1"/>
</dbReference>
<dbReference type="PANTHER" id="PTHR46850:SF1">
    <property type="entry name" value="CHROMODOMAIN-HELICASE-DNA-BINDING PROTEIN 9"/>
    <property type="match status" value="1"/>
</dbReference>
<organism evidence="17 18">
    <name type="scientific">Chelydra serpentina</name>
    <name type="common">Snapping turtle</name>
    <name type="synonym">Testudo serpentina</name>
    <dbReference type="NCBI Taxonomy" id="8475"/>
    <lineage>
        <taxon>Eukaryota</taxon>
        <taxon>Metazoa</taxon>
        <taxon>Chordata</taxon>
        <taxon>Craniata</taxon>
        <taxon>Vertebrata</taxon>
        <taxon>Euteleostomi</taxon>
        <taxon>Archelosauria</taxon>
        <taxon>Testudinata</taxon>
        <taxon>Testudines</taxon>
        <taxon>Cryptodira</taxon>
        <taxon>Durocryptodira</taxon>
        <taxon>Americhelydia</taxon>
        <taxon>Chelydroidea</taxon>
        <taxon>Chelydridae</taxon>
        <taxon>Chelydra</taxon>
    </lineage>
</organism>
<dbReference type="Pfam" id="PF00385">
    <property type="entry name" value="Chromo"/>
    <property type="match status" value="1"/>
</dbReference>
<keyword evidence="5" id="KW-0378">Hydrolase</keyword>
<dbReference type="Gene3D" id="3.40.50.300">
    <property type="entry name" value="P-loop containing nucleotide triphosphate hydrolases"/>
    <property type="match status" value="1"/>
</dbReference>
<keyword evidence="11" id="KW-0539">Nucleus</keyword>
<feature type="domain" description="Helicase ATP-binding" evidence="15">
    <location>
        <begin position="160"/>
        <end position="334"/>
    </location>
</feature>
<dbReference type="GO" id="GO:0005524">
    <property type="term" value="F:ATP binding"/>
    <property type="evidence" value="ECO:0007669"/>
    <property type="project" value="UniProtKB-KW"/>
</dbReference>
<dbReference type="PROSITE" id="PS51194">
    <property type="entry name" value="HELICASE_CTER"/>
    <property type="match status" value="1"/>
</dbReference>
<evidence type="ECO:0000256" key="4">
    <source>
        <dbReference type="ARBA" id="ARBA00022741"/>
    </source>
</evidence>
<dbReference type="Gene3D" id="1.10.10.60">
    <property type="entry name" value="Homeodomain-like"/>
    <property type="match status" value="2"/>
</dbReference>
<evidence type="ECO:0000256" key="6">
    <source>
        <dbReference type="ARBA" id="ARBA00022840"/>
    </source>
</evidence>
<sequence length="1961" mass="223194">MEEFYVKYRNFSYLHCKWATLEELEKDPRISQKIKRFRNKQAQMKHIFTEPDEDLFNPDYVEVDRILEVAHTKDSDTGEVSVTHYLVKWCSLPYEESTWELEEDVDPGKIKEFESLQIPPEIKHVERPASEFWQKLEKSREYKNSNQLREYQLEGMNWLLFNWYNRKNCILADEMGLGKTIQSITFLSEIFLMDIHGPFLIIAPLSTITNWEREFRTWTEMNAIVYHGSQISRQMIQQYEMVYRDVQGNPLTGIFKFHVVITTFEMILADCPELKKIQWRCVVIDEAHRLKNRNCKLLEGLKLMALEHKVLLTGTPLQNSVEELFSLLNFLEPQQFPSETAFLEEFGDLKTEEQVKKLQSILKPMMLRRLKDDVEKNLAPKQETIIEVELTNIQKKYYRAILEKNFSFLSKGANQHNMPNLINTMMELRKCCNHPYLINGAEEKILEDFRKSHSPEALDFQLQAMIQAAGKLVLIDKLLPKLIAGGHKVLIFSQMVRCLDILEDYLIQRRYTYERIDGRVRGNLRQAAIDRFCKPDSDRFVFLLCTRAGGLGINLTAADTCIIFDSDWNPQNDLQAQARCHRIGQSKAVKVYRLITRNSYEREMFDKASLKLGLDKAVLQDINRKGSTNGVQQLSKMEVEDLLRKGAYGALMDEEDEGSKFCEEDIDQILQRRTQTITIQSEGKGSTFAKASFVASGNRTDISLDDPNFWQKWAKIAELDTDTIPGRYFLVIDRPRVRKQTKHYNSFEEDELMEFSELDSDSDERPTRSRRLNEKTRRYLRAECFRVEKNLLIFGWGRWKDILTHGRFKWHLNEKDMEMICRALLVYCVKHYKGDEKIKSFIWDLITPTKDGQNQALQNHSGLSAPVPRGRKGKKTKNQMLLPEIKNADWLASCNPEIVLHDDSYKKHLKQHCNKVLLRVRMLYYLKAEVLGEVADKAFEGTPARELDVLLPDIDYVEIPVDWWNAEADKSLLIGVFKHGYERYNAMRADPALCFLEKVGMPDEKLLSAEQGVSDGAQDAAERWAGAGGGRGLAGSWGQKKQDQSCWPVSSALTARLRRLVTVYQRCNRKELPPRAEMLVPSNHGYWLQEEMFRRAAEMDPVNKEMQKRWTRREQADFYRTVSSFGVIYDQEKKAFDWTQFRAISRLEKKTDESLEKYFYSFMAMCRNVCRLPLWKEDGDIYVEPITEERAARTLYRIELLRKVREQVLKYPQLHERLMLCRPSLYLPVWWECGKHDRDLLLGTAKHGLNRTDYYIMNDPELSFLDAYRNYAQHKRAGAPGPENLCCLHQMNSKLYGSPSYCQMERTCESLENEAESQIKLENLEDALSRAEGSPQDTSCDTEHSSLARDSPSCTHVSNSAAKFADGKLDRDEDPSSCEAEAIRETSFLESLQMGCDQMDSPNEGGDPWPSAPASQPSRSVLTEISDALQQASPGPESPELTSAEGVISDRVIINRIDNICHAVLKGKWPSSSQQFETQTLMPTSVLASNAGTRNSFAEPEAPDLSFNNGVLVAQVQKVRGQGTWPDHLPLRNSISLGSLGMDLSGILQAGLIHPVTGQIVNGSLRRDDAAMRRRRGRRKNVEGMDLIFLKERSLQTGLQVDKPKQRRQRCKDPSKLDINSLTGEERVPVVHKGTGRRLGGAMAPALKELPRWLDANLEYAVAADWADIVKLSGFLPESKFNRILTEPVLRETGPRRRGRRPRSELIKAPGVVSDSSSGMGPLFMNGLIAGMDLVGLQNMRNMQGIPLTGLVGFPAGFAAVPAGEDVKSTLSMLPMMLPGMATVPQMFGVGGLLNPPMTTTCTSTAPASLTSTTKSGTSNTEKATEDKQSSQDVKNEPLSDKPGPSSFSDQTESAITTSSPVAFNPFLIPGMSPGLLYPSMFLSPGIGMTLPGIQQTRHSEATNLESQKRKRKKAKGEPTNPEPDTVSLSEKEAANSQNCTEQTQSLSSEKEHDIFGDKLQ</sequence>
<dbReference type="Gene3D" id="2.40.50.40">
    <property type="match status" value="2"/>
</dbReference>
<feature type="compositionally biased region" description="Low complexity" evidence="13">
    <location>
        <begin position="1804"/>
        <end position="1816"/>
    </location>
</feature>
<feature type="region of interest" description="Disordered" evidence="13">
    <location>
        <begin position="1899"/>
        <end position="1961"/>
    </location>
</feature>
<protein>
    <submittedName>
        <fullName evidence="17">Chromodomain helicase DNA binding protein 6</fullName>
    </submittedName>
</protein>
<dbReference type="FunFam" id="1.10.10.60:FF:000184">
    <property type="entry name" value="Chromodomain helicase DNA binding protein 6"/>
    <property type="match status" value="1"/>
</dbReference>
<evidence type="ECO:0000256" key="1">
    <source>
        <dbReference type="ARBA" id="ARBA00004123"/>
    </source>
</evidence>
<dbReference type="CDD" id="cd18668">
    <property type="entry name" value="CD1_tandem_CHD5-9_like"/>
    <property type="match status" value="1"/>
</dbReference>
<dbReference type="InterPro" id="IPR038718">
    <property type="entry name" value="SNF2-like_sf"/>
</dbReference>
<feature type="region of interest" description="Disordered" evidence="13">
    <location>
        <begin position="1328"/>
        <end position="1357"/>
    </location>
</feature>
<dbReference type="FunFam" id="2.40.50.40:FF:000001">
    <property type="entry name" value="chromodomain-helicase-DNA-binding protein 8 isoform X4"/>
    <property type="match status" value="1"/>
</dbReference>
<dbReference type="InterPro" id="IPR037259">
    <property type="entry name" value="BRK_sf"/>
</dbReference>
<dbReference type="InterPro" id="IPR014001">
    <property type="entry name" value="Helicase_ATP-bd"/>
</dbReference>
<evidence type="ECO:0000256" key="3">
    <source>
        <dbReference type="ARBA" id="ARBA00022737"/>
    </source>
</evidence>
<evidence type="ECO:0000256" key="10">
    <source>
        <dbReference type="ARBA" id="ARBA00023163"/>
    </source>
</evidence>
<dbReference type="FunFam" id="3.40.50.300:FF:000015">
    <property type="entry name" value="chromodomain-helicase-DNA-binding protein 9 isoform X1"/>
    <property type="match status" value="1"/>
</dbReference>
<keyword evidence="7" id="KW-0156">Chromatin regulator</keyword>
<dbReference type="Proteomes" id="UP000694403">
    <property type="component" value="Unplaced"/>
</dbReference>
<dbReference type="SMART" id="SM00487">
    <property type="entry name" value="DEXDc"/>
    <property type="match status" value="1"/>
</dbReference>
<keyword evidence="4" id="KW-0547">Nucleotide-binding</keyword>
<evidence type="ECO:0000256" key="11">
    <source>
        <dbReference type="ARBA" id="ARBA00023242"/>
    </source>
</evidence>
<dbReference type="InterPro" id="IPR023780">
    <property type="entry name" value="Chromo_domain"/>
</dbReference>
<comment type="catalytic activity">
    <reaction evidence="12">
        <text>ATP + H2O = ADP + phosphate + H(+)</text>
        <dbReference type="Rhea" id="RHEA:13065"/>
        <dbReference type="ChEBI" id="CHEBI:15377"/>
        <dbReference type="ChEBI" id="CHEBI:15378"/>
        <dbReference type="ChEBI" id="CHEBI:30616"/>
        <dbReference type="ChEBI" id="CHEBI:43474"/>
        <dbReference type="ChEBI" id="CHEBI:456216"/>
    </reaction>
</comment>
<keyword evidence="18" id="KW-1185">Reference proteome</keyword>
<evidence type="ECO:0000313" key="18">
    <source>
        <dbReference type="Proteomes" id="UP000694403"/>
    </source>
</evidence>
<reference evidence="17" key="2">
    <citation type="submission" date="2025-09" db="UniProtKB">
        <authorList>
            <consortium name="Ensembl"/>
        </authorList>
    </citation>
    <scope>IDENTIFICATION</scope>
</reference>
<feature type="domain" description="Chromo" evidence="14">
    <location>
        <begin position="61"/>
        <end position="105"/>
    </location>
</feature>
<feature type="compositionally biased region" description="Basic and acidic residues" evidence="13">
    <location>
        <begin position="1823"/>
        <end position="1840"/>
    </location>
</feature>
<feature type="region of interest" description="Disordered" evidence="13">
    <location>
        <begin position="1395"/>
        <end position="1420"/>
    </location>
</feature>
<evidence type="ECO:0000256" key="2">
    <source>
        <dbReference type="ARBA" id="ARBA00007025"/>
    </source>
</evidence>
<dbReference type="PROSITE" id="PS50013">
    <property type="entry name" value="CHROMO_2"/>
    <property type="match status" value="1"/>
</dbReference>
<evidence type="ECO:0000259" key="14">
    <source>
        <dbReference type="PROSITE" id="PS50013"/>
    </source>
</evidence>
<dbReference type="SMART" id="SM00490">
    <property type="entry name" value="HELICc"/>
    <property type="match status" value="1"/>
</dbReference>
<accession>A0A8C3XQ66</accession>
<dbReference type="SUPFAM" id="SSF54160">
    <property type="entry name" value="Chromo domain-like"/>
    <property type="match status" value="2"/>
</dbReference>
<feature type="compositionally biased region" description="Basic and acidic residues" evidence="13">
    <location>
        <begin position="1949"/>
        <end position="1961"/>
    </location>
</feature>
<dbReference type="InterPro" id="IPR049730">
    <property type="entry name" value="SNF2/RAD54-like_C"/>
</dbReference>
<dbReference type="SMART" id="SM00298">
    <property type="entry name" value="CHROMO"/>
    <property type="match status" value="2"/>
</dbReference>
<evidence type="ECO:0000256" key="8">
    <source>
        <dbReference type="ARBA" id="ARBA00023015"/>
    </source>
</evidence>
<evidence type="ECO:0000259" key="15">
    <source>
        <dbReference type="PROSITE" id="PS51192"/>
    </source>
</evidence>
<dbReference type="SUPFAM" id="SSF160481">
    <property type="entry name" value="BRK domain-like"/>
    <property type="match status" value="1"/>
</dbReference>
<dbReference type="GO" id="GO:0005634">
    <property type="term" value="C:nucleus"/>
    <property type="evidence" value="ECO:0007669"/>
    <property type="project" value="UniProtKB-SubCell"/>
</dbReference>
<feature type="compositionally biased region" description="Polar residues" evidence="13">
    <location>
        <begin position="853"/>
        <end position="862"/>
    </location>
</feature>
<evidence type="ECO:0000256" key="5">
    <source>
        <dbReference type="ARBA" id="ARBA00022801"/>
    </source>
</evidence>
<dbReference type="Ensembl" id="ENSCSRT00000015128.1">
    <property type="protein sequence ID" value="ENSCSRP00000014511.1"/>
    <property type="gene ID" value="ENSCSRG00000007979.1"/>
</dbReference>
<reference evidence="17" key="1">
    <citation type="submission" date="2025-08" db="UniProtKB">
        <authorList>
            <consortium name="Ensembl"/>
        </authorList>
    </citation>
    <scope>IDENTIFICATION</scope>
</reference>
<evidence type="ECO:0000256" key="7">
    <source>
        <dbReference type="ARBA" id="ARBA00022853"/>
    </source>
</evidence>
<dbReference type="GO" id="GO:0003677">
    <property type="term" value="F:DNA binding"/>
    <property type="evidence" value="ECO:0007669"/>
    <property type="project" value="UniProtKB-KW"/>
</dbReference>
<dbReference type="InterPro" id="IPR051493">
    <property type="entry name" value="CHD"/>
</dbReference>
<evidence type="ECO:0000313" key="17">
    <source>
        <dbReference type="Ensembl" id="ENSCSRP00000014511.1"/>
    </source>
</evidence>
<feature type="compositionally biased region" description="Polar residues" evidence="13">
    <location>
        <begin position="1935"/>
        <end position="1948"/>
    </location>
</feature>
<dbReference type="FunFam" id="3.40.50.10810:FF:000003">
    <property type="entry name" value="chromodomain-helicase-DNA-binding protein 8 isoform X4"/>
    <property type="match status" value="1"/>
</dbReference>
<dbReference type="Pfam" id="PF23078">
    <property type="entry name" value="HTH_CHD6-9"/>
    <property type="match status" value="1"/>
</dbReference>
<feature type="compositionally biased region" description="Polar residues" evidence="13">
    <location>
        <begin position="1846"/>
        <end position="1855"/>
    </location>
</feature>
<dbReference type="GO" id="GO:0016787">
    <property type="term" value="F:hydrolase activity"/>
    <property type="evidence" value="ECO:0007669"/>
    <property type="project" value="UniProtKB-KW"/>
</dbReference>
<dbReference type="CDD" id="cd18793">
    <property type="entry name" value="SF2_C_SNF"/>
    <property type="match status" value="1"/>
</dbReference>
<comment type="subcellular location">
    <subcellularLocation>
        <location evidence="1">Nucleus</location>
    </subcellularLocation>
</comment>
<dbReference type="InterPro" id="IPR001650">
    <property type="entry name" value="Helicase_C-like"/>
</dbReference>
<name>A0A8C3XQ66_CHESE</name>
<dbReference type="Pfam" id="PF00176">
    <property type="entry name" value="SNF2-rel_dom"/>
    <property type="match status" value="1"/>
</dbReference>
<feature type="region of interest" description="Disordered" evidence="13">
    <location>
        <begin position="853"/>
        <end position="874"/>
    </location>
</feature>
<dbReference type="Gene3D" id="3.40.5.120">
    <property type="match status" value="1"/>
</dbReference>
<dbReference type="InterPro" id="IPR006576">
    <property type="entry name" value="BRK_domain"/>
</dbReference>